<dbReference type="EMBL" id="LWBP01000008">
    <property type="protein sequence ID" value="OQP67828.1"/>
    <property type="molecule type" value="Genomic_DNA"/>
</dbReference>
<dbReference type="Pfam" id="PF07980">
    <property type="entry name" value="SusD_RagB"/>
    <property type="match status" value="1"/>
</dbReference>
<comment type="caution">
    <text evidence="8">The sequence shown here is derived from an EMBL/GenBank/DDBJ whole genome shotgun (WGS) entry which is preliminary data.</text>
</comment>
<comment type="subcellular location">
    <subcellularLocation>
        <location evidence="1">Cell outer membrane</location>
    </subcellularLocation>
</comment>
<dbReference type="InterPro" id="IPR011990">
    <property type="entry name" value="TPR-like_helical_dom_sf"/>
</dbReference>
<evidence type="ECO:0000256" key="3">
    <source>
        <dbReference type="ARBA" id="ARBA00022729"/>
    </source>
</evidence>
<evidence type="ECO:0000313" key="9">
    <source>
        <dbReference type="Proteomes" id="UP000192276"/>
    </source>
</evidence>
<dbReference type="Proteomes" id="UP000192276">
    <property type="component" value="Unassembled WGS sequence"/>
</dbReference>
<keyword evidence="3" id="KW-0732">Signal</keyword>
<protein>
    <recommendedName>
        <fullName evidence="10">Starch-binding protein</fullName>
    </recommendedName>
</protein>
<evidence type="ECO:0008006" key="10">
    <source>
        <dbReference type="Google" id="ProtNLM"/>
    </source>
</evidence>
<dbReference type="InterPro" id="IPR033985">
    <property type="entry name" value="SusD-like_N"/>
</dbReference>
<dbReference type="Pfam" id="PF14322">
    <property type="entry name" value="SusD-like_3"/>
    <property type="match status" value="1"/>
</dbReference>
<evidence type="ECO:0000259" key="7">
    <source>
        <dbReference type="Pfam" id="PF14322"/>
    </source>
</evidence>
<organism evidence="8 9">
    <name type="scientific">Niastella populi</name>
    <dbReference type="NCBI Taxonomy" id="550983"/>
    <lineage>
        <taxon>Bacteria</taxon>
        <taxon>Pseudomonadati</taxon>
        <taxon>Bacteroidota</taxon>
        <taxon>Chitinophagia</taxon>
        <taxon>Chitinophagales</taxon>
        <taxon>Chitinophagaceae</taxon>
        <taxon>Niastella</taxon>
    </lineage>
</organism>
<dbReference type="SUPFAM" id="SSF48452">
    <property type="entry name" value="TPR-like"/>
    <property type="match status" value="1"/>
</dbReference>
<evidence type="ECO:0000256" key="4">
    <source>
        <dbReference type="ARBA" id="ARBA00023136"/>
    </source>
</evidence>
<proteinExistence type="inferred from homology"/>
<dbReference type="CDD" id="cd08977">
    <property type="entry name" value="SusD"/>
    <property type="match status" value="1"/>
</dbReference>
<sequence length="466" mass="51750">MVGFRLVIILMLQLTFTPSCKKLVEVEAPVTGVNADNVYQSDATASAHLVGIYSNLGGLLNGASGISVQSGLSADELKLWSGSTDAKHKAFYQNALNNSSNLTNWSAYYFCLLQVNSAIEGLTSSTSLTPGVKSQLLGEAKFVRAFLYFYLVNYYGDVPLILTSDYRINSTIGRTVKNLVWDHIIADLKDAQTLLTDKYVGANVLVNSTERSRPNKWAATALLARSYLYTSQWASAEIEATAVINNTSLFDTVSISNGVFNKNSKEAIWQLQPTNTNQNTGDGNTFILQNSPNNSQPFYINNALLNAFDSADKRKIGWVGKFVSGADTFYFPYKYKIYQSSSLMEYLMILRLGEQYLIRAEARAQQNKLTEARNDLNVIRARAGLPNVTADEKASLLAAILQERRVELFTELGHRWLDLKRTNNVDVIMAIVTVQKGGTWESTDQLYPLPLADLQRNSNLNQNLGY</sequence>
<reference evidence="9" key="1">
    <citation type="submission" date="2016-04" db="EMBL/GenBank/DDBJ databases">
        <authorList>
            <person name="Chen L."/>
            <person name="Zhuang W."/>
            <person name="Wang G."/>
        </authorList>
    </citation>
    <scope>NUCLEOTIDE SEQUENCE [LARGE SCALE GENOMIC DNA]</scope>
    <source>
        <strain evidence="9">208</strain>
    </source>
</reference>
<comment type="similarity">
    <text evidence="2">Belongs to the SusD family.</text>
</comment>
<evidence type="ECO:0000256" key="1">
    <source>
        <dbReference type="ARBA" id="ARBA00004442"/>
    </source>
</evidence>
<evidence type="ECO:0000256" key="5">
    <source>
        <dbReference type="ARBA" id="ARBA00023237"/>
    </source>
</evidence>
<dbReference type="GO" id="GO:0009279">
    <property type="term" value="C:cell outer membrane"/>
    <property type="evidence" value="ECO:0007669"/>
    <property type="project" value="UniProtKB-SubCell"/>
</dbReference>
<dbReference type="STRING" id="550983.A4R26_32665"/>
<evidence type="ECO:0000259" key="6">
    <source>
        <dbReference type="Pfam" id="PF07980"/>
    </source>
</evidence>
<dbReference type="Gene3D" id="1.25.40.390">
    <property type="match status" value="1"/>
</dbReference>
<feature type="domain" description="SusD-like N-terminal" evidence="7">
    <location>
        <begin position="93"/>
        <end position="228"/>
    </location>
</feature>
<dbReference type="InterPro" id="IPR012944">
    <property type="entry name" value="SusD_RagB_dom"/>
</dbReference>
<keyword evidence="9" id="KW-1185">Reference proteome</keyword>
<dbReference type="AlphaFoldDB" id="A0A1V9GBI4"/>
<gene>
    <name evidence="8" type="ORF">A4R26_32665</name>
</gene>
<evidence type="ECO:0000313" key="8">
    <source>
        <dbReference type="EMBL" id="OQP67828.1"/>
    </source>
</evidence>
<name>A0A1V9GBI4_9BACT</name>
<feature type="domain" description="RagB/SusD" evidence="6">
    <location>
        <begin position="308"/>
        <end position="466"/>
    </location>
</feature>
<keyword evidence="4" id="KW-0472">Membrane</keyword>
<evidence type="ECO:0000256" key="2">
    <source>
        <dbReference type="ARBA" id="ARBA00006275"/>
    </source>
</evidence>
<keyword evidence="5" id="KW-0998">Cell outer membrane</keyword>
<accession>A0A1V9GBI4</accession>